<dbReference type="KEGG" id="snep:Enr13x_64030"/>
<dbReference type="Proteomes" id="UP000319004">
    <property type="component" value="Chromosome"/>
</dbReference>
<sequence length="55" mass="5825">MDREAAIILDKARGPQDQLAGREGGRVNATCFGSAGVSGTARAGCRFSRDLLSQW</sequence>
<accession>A0A518I0G9</accession>
<reference evidence="1 2" key="1">
    <citation type="submission" date="2019-03" db="EMBL/GenBank/DDBJ databases">
        <title>Deep-cultivation of Planctomycetes and their phenomic and genomic characterization uncovers novel biology.</title>
        <authorList>
            <person name="Wiegand S."/>
            <person name="Jogler M."/>
            <person name="Boedeker C."/>
            <person name="Pinto D."/>
            <person name="Vollmers J."/>
            <person name="Rivas-Marin E."/>
            <person name="Kohn T."/>
            <person name="Peeters S.H."/>
            <person name="Heuer A."/>
            <person name="Rast P."/>
            <person name="Oberbeckmann S."/>
            <person name="Bunk B."/>
            <person name="Jeske O."/>
            <person name="Meyerdierks A."/>
            <person name="Storesund J.E."/>
            <person name="Kallscheuer N."/>
            <person name="Luecker S."/>
            <person name="Lage O.M."/>
            <person name="Pohl T."/>
            <person name="Merkel B.J."/>
            <person name="Hornburger P."/>
            <person name="Mueller R.-W."/>
            <person name="Bruemmer F."/>
            <person name="Labrenz M."/>
            <person name="Spormann A.M."/>
            <person name="Op den Camp H."/>
            <person name="Overmann J."/>
            <person name="Amann R."/>
            <person name="Jetten M.S.M."/>
            <person name="Mascher T."/>
            <person name="Medema M.H."/>
            <person name="Devos D.P."/>
            <person name="Kaster A.-K."/>
            <person name="Ovreas L."/>
            <person name="Rohde M."/>
            <person name="Galperin M.Y."/>
            <person name="Jogler C."/>
        </authorList>
    </citation>
    <scope>NUCLEOTIDE SEQUENCE [LARGE SCALE GENOMIC DNA]</scope>
    <source>
        <strain evidence="1 2">Enr13</strain>
    </source>
</reference>
<protein>
    <submittedName>
        <fullName evidence="1">Uncharacterized protein</fullName>
    </submittedName>
</protein>
<evidence type="ECO:0000313" key="2">
    <source>
        <dbReference type="Proteomes" id="UP000319004"/>
    </source>
</evidence>
<gene>
    <name evidence="1" type="ORF">Enr13x_64030</name>
</gene>
<evidence type="ECO:0000313" key="1">
    <source>
        <dbReference type="EMBL" id="QDV46494.1"/>
    </source>
</evidence>
<dbReference type="AlphaFoldDB" id="A0A518I0G9"/>
<keyword evidence="2" id="KW-1185">Reference proteome</keyword>
<name>A0A518I0G9_9BACT</name>
<dbReference type="EMBL" id="CP037423">
    <property type="protein sequence ID" value="QDV46494.1"/>
    <property type="molecule type" value="Genomic_DNA"/>
</dbReference>
<proteinExistence type="predicted"/>
<organism evidence="1 2">
    <name type="scientific">Stieleria neptunia</name>
    <dbReference type="NCBI Taxonomy" id="2527979"/>
    <lineage>
        <taxon>Bacteria</taxon>
        <taxon>Pseudomonadati</taxon>
        <taxon>Planctomycetota</taxon>
        <taxon>Planctomycetia</taxon>
        <taxon>Pirellulales</taxon>
        <taxon>Pirellulaceae</taxon>
        <taxon>Stieleria</taxon>
    </lineage>
</organism>